<evidence type="ECO:0000313" key="5">
    <source>
        <dbReference type="EMBL" id="POM23322.1"/>
    </source>
</evidence>
<evidence type="ECO:0000259" key="4">
    <source>
        <dbReference type="Pfam" id="PF01494"/>
    </source>
</evidence>
<dbReference type="PANTHER" id="PTHR43004">
    <property type="entry name" value="TRK SYSTEM POTASSIUM UPTAKE PROTEIN"/>
    <property type="match status" value="1"/>
</dbReference>
<keyword evidence="2" id="KW-0285">Flavoprotein</keyword>
<keyword evidence="5" id="KW-0503">Monooxygenase</keyword>
<dbReference type="Gene3D" id="3.40.30.120">
    <property type="match status" value="1"/>
</dbReference>
<dbReference type="PANTHER" id="PTHR43004:SF19">
    <property type="entry name" value="BINDING MONOOXYGENASE, PUTATIVE (JCVI)-RELATED"/>
    <property type="match status" value="1"/>
</dbReference>
<evidence type="ECO:0000256" key="2">
    <source>
        <dbReference type="ARBA" id="ARBA00022630"/>
    </source>
</evidence>
<comment type="cofactor">
    <cofactor evidence="1">
        <name>FAD</name>
        <dbReference type="ChEBI" id="CHEBI:57692"/>
    </cofactor>
</comment>
<proteinExistence type="predicted"/>
<name>A0A2P4UE83_9ACTN</name>
<evidence type="ECO:0000256" key="1">
    <source>
        <dbReference type="ARBA" id="ARBA00001974"/>
    </source>
</evidence>
<dbReference type="GO" id="GO:0018677">
    <property type="term" value="F:pentachlorophenol monooxygenase activity"/>
    <property type="evidence" value="ECO:0007669"/>
    <property type="project" value="UniProtKB-EC"/>
</dbReference>
<keyword evidence="6" id="KW-1185">Reference proteome</keyword>
<accession>A0A2P4UE83</accession>
<comment type="caution">
    <text evidence="5">The sequence shown here is derived from an EMBL/GenBank/DDBJ whole genome shotgun (WGS) entry which is preliminary data.</text>
</comment>
<reference evidence="5 6" key="1">
    <citation type="journal article" date="2017" name="Chemistry">
        <title>Isolation, Biosynthesis and Chemical Modifications of Rubterolones A-F: Rare Tropolone Alkaloids from Actinomadura sp. 5-2.</title>
        <authorList>
            <person name="Guo H."/>
            <person name="Benndorf R."/>
            <person name="Leichnitz D."/>
            <person name="Klassen J.L."/>
            <person name="Vollmers J."/>
            <person name="Gorls H."/>
            <person name="Steinacker M."/>
            <person name="Weigel C."/>
            <person name="Dahse H.M."/>
            <person name="Kaster A.K."/>
            <person name="de Beer Z.W."/>
            <person name="Poulsen M."/>
            <person name="Beemelmanns C."/>
        </authorList>
    </citation>
    <scope>NUCLEOTIDE SEQUENCE [LARGE SCALE GENOMIC DNA]</scope>
    <source>
        <strain evidence="5 6">5-2</strain>
    </source>
</reference>
<dbReference type="InterPro" id="IPR002938">
    <property type="entry name" value="FAD-bd"/>
</dbReference>
<dbReference type="SUPFAM" id="SSF51905">
    <property type="entry name" value="FAD/NAD(P)-binding domain"/>
    <property type="match status" value="1"/>
</dbReference>
<keyword evidence="5" id="KW-0560">Oxidoreductase</keyword>
<keyword evidence="3" id="KW-0274">FAD</keyword>
<dbReference type="Gene3D" id="3.30.70.2450">
    <property type="match status" value="1"/>
</dbReference>
<dbReference type="Pfam" id="PF01494">
    <property type="entry name" value="FAD_binding_3"/>
    <property type="match status" value="1"/>
</dbReference>
<evidence type="ECO:0000256" key="3">
    <source>
        <dbReference type="ARBA" id="ARBA00022827"/>
    </source>
</evidence>
<dbReference type="EMBL" id="MTBP01000003">
    <property type="protein sequence ID" value="POM23322.1"/>
    <property type="molecule type" value="Genomic_DNA"/>
</dbReference>
<protein>
    <submittedName>
        <fullName evidence="5">Pentachlorophenol 4-monooxygenase</fullName>
        <ecNumber evidence="5">1.14.13.50</ecNumber>
    </submittedName>
</protein>
<dbReference type="AlphaFoldDB" id="A0A2P4UE83"/>
<dbReference type="InterPro" id="IPR050641">
    <property type="entry name" value="RIFMO-like"/>
</dbReference>
<organism evidence="5 6">
    <name type="scientific">Actinomadura rubteroloni</name>
    <dbReference type="NCBI Taxonomy" id="1926885"/>
    <lineage>
        <taxon>Bacteria</taxon>
        <taxon>Bacillati</taxon>
        <taxon>Actinomycetota</taxon>
        <taxon>Actinomycetes</taxon>
        <taxon>Streptosporangiales</taxon>
        <taxon>Thermomonosporaceae</taxon>
        <taxon>Actinomadura</taxon>
    </lineage>
</organism>
<dbReference type="RefSeq" id="WP_103564959.1">
    <property type="nucleotide sequence ID" value="NZ_MTBP01000003.1"/>
</dbReference>
<dbReference type="GO" id="GO:0071949">
    <property type="term" value="F:FAD binding"/>
    <property type="evidence" value="ECO:0007669"/>
    <property type="project" value="InterPro"/>
</dbReference>
<dbReference type="Proteomes" id="UP000242367">
    <property type="component" value="Unassembled WGS sequence"/>
</dbReference>
<sequence length="491" mass="52941">MDPAQVLVIGAGPCGLAAACELLRHGTTVRIVDAHPQPAAGSRSILLWPPQLAILRDHGLLDEALDLGIRPESFTYSTDKRRLARFRFADDTAPLILPQHHTDRLLEKALNTMGVTVERPVRVTDVTQTPGGVRAQVTRGNGETGTLDAPWLIAADGAHSTVRTVLNVAAVRARATSRFLLAEGNLAPAPARTEIEYVLTDKGALLVAPLPGDLYRIAGDVTDTADPTAEAAQALLRRRNHDAKISDLTLLTHFTSEEALVRDMRVGRVFLLGDAAHIHYPVGGQGANLGMQDARNLAWKLVGVINGQLNPDILDTYSVERRSAAEQILRMTGIVARVALLRPPWNSARNVLLRSIQGSPAVQAWYVAKLAGQKTSYPNTPLGAPVPVRPHRLGRLSSASVVGRPSPTWARPEERTSLFRVVSKGPTENSEITARAEELARAHPIATHQHVIGPKEECVLIRPDGYVAVAAATSDLTDIARLLTGIRTTSH</sequence>
<dbReference type="Gene3D" id="3.50.50.60">
    <property type="entry name" value="FAD/NAD(P)-binding domain"/>
    <property type="match status" value="1"/>
</dbReference>
<dbReference type="EC" id="1.14.13.50" evidence="5"/>
<feature type="domain" description="FAD-binding" evidence="4">
    <location>
        <begin position="4"/>
        <end position="331"/>
    </location>
</feature>
<dbReference type="PRINTS" id="PR00420">
    <property type="entry name" value="RNGMNOXGNASE"/>
</dbReference>
<evidence type="ECO:0000313" key="6">
    <source>
        <dbReference type="Proteomes" id="UP000242367"/>
    </source>
</evidence>
<gene>
    <name evidence="5" type="primary">pcpB_9</name>
    <name evidence="5" type="ORF">BTM25_44750</name>
</gene>
<dbReference type="InterPro" id="IPR036188">
    <property type="entry name" value="FAD/NAD-bd_sf"/>
</dbReference>